<dbReference type="Proteomes" id="UP001152622">
    <property type="component" value="Chromosome 18"/>
</dbReference>
<organism evidence="1 2">
    <name type="scientific">Synaphobranchus kaupii</name>
    <name type="common">Kaup's arrowtooth eel</name>
    <dbReference type="NCBI Taxonomy" id="118154"/>
    <lineage>
        <taxon>Eukaryota</taxon>
        <taxon>Metazoa</taxon>
        <taxon>Chordata</taxon>
        <taxon>Craniata</taxon>
        <taxon>Vertebrata</taxon>
        <taxon>Euteleostomi</taxon>
        <taxon>Actinopterygii</taxon>
        <taxon>Neopterygii</taxon>
        <taxon>Teleostei</taxon>
        <taxon>Anguilliformes</taxon>
        <taxon>Synaphobranchidae</taxon>
        <taxon>Synaphobranchus</taxon>
    </lineage>
</organism>
<proteinExistence type="predicted"/>
<dbReference type="AlphaFoldDB" id="A0A9Q1EFA5"/>
<comment type="caution">
    <text evidence="1">The sequence shown here is derived from an EMBL/GenBank/DDBJ whole genome shotgun (WGS) entry which is preliminary data.</text>
</comment>
<accession>A0A9Q1EFA5</accession>
<keyword evidence="2" id="KW-1185">Reference proteome</keyword>
<sequence>MPPHAPSAGVLATGPREREPAHWARFRTITPLLHGKRRWACPAQKADRLVNWSLPRFLCRQALTNTE</sequence>
<evidence type="ECO:0000313" key="1">
    <source>
        <dbReference type="EMBL" id="KAJ8337729.1"/>
    </source>
</evidence>
<reference evidence="1" key="1">
    <citation type="journal article" date="2023" name="Science">
        <title>Genome structures resolve the early diversification of teleost fishes.</title>
        <authorList>
            <person name="Parey E."/>
            <person name="Louis A."/>
            <person name="Montfort J."/>
            <person name="Bouchez O."/>
            <person name="Roques C."/>
            <person name="Iampietro C."/>
            <person name="Lluch J."/>
            <person name="Castinel A."/>
            <person name="Donnadieu C."/>
            <person name="Desvignes T."/>
            <person name="Floi Bucao C."/>
            <person name="Jouanno E."/>
            <person name="Wen M."/>
            <person name="Mejri S."/>
            <person name="Dirks R."/>
            <person name="Jansen H."/>
            <person name="Henkel C."/>
            <person name="Chen W.J."/>
            <person name="Zahm M."/>
            <person name="Cabau C."/>
            <person name="Klopp C."/>
            <person name="Thompson A.W."/>
            <person name="Robinson-Rechavi M."/>
            <person name="Braasch I."/>
            <person name="Lecointre G."/>
            <person name="Bobe J."/>
            <person name="Postlethwait J.H."/>
            <person name="Berthelot C."/>
            <person name="Roest Crollius H."/>
            <person name="Guiguen Y."/>
        </authorList>
    </citation>
    <scope>NUCLEOTIDE SEQUENCE</scope>
    <source>
        <strain evidence="1">WJC10195</strain>
    </source>
</reference>
<name>A0A9Q1EFA5_SYNKA</name>
<protein>
    <submittedName>
        <fullName evidence="1">Uncharacterized protein</fullName>
    </submittedName>
</protein>
<dbReference type="EMBL" id="JAINUF010000018">
    <property type="protein sequence ID" value="KAJ8337729.1"/>
    <property type="molecule type" value="Genomic_DNA"/>
</dbReference>
<evidence type="ECO:0000313" key="2">
    <source>
        <dbReference type="Proteomes" id="UP001152622"/>
    </source>
</evidence>
<gene>
    <name evidence="1" type="ORF">SKAU_G00366950</name>
</gene>